<keyword evidence="7" id="KW-0539">Nucleus</keyword>
<comment type="caution">
    <text evidence="13">The sequence shown here is derived from an EMBL/GenBank/DDBJ whole genome shotgun (WGS) entry which is preliminary data.</text>
</comment>
<evidence type="ECO:0000259" key="10">
    <source>
        <dbReference type="Pfam" id="PF13086"/>
    </source>
</evidence>
<dbReference type="InterPro" id="IPR045055">
    <property type="entry name" value="DNA2/NAM7-like"/>
</dbReference>
<dbReference type="GO" id="GO:0004386">
    <property type="term" value="F:helicase activity"/>
    <property type="evidence" value="ECO:0007669"/>
    <property type="project" value="UniProtKB-KW"/>
</dbReference>
<gene>
    <name evidence="13" type="ORF">LOCC1_G000235</name>
</gene>
<name>A0A8H8S7S5_9HELO</name>
<comment type="subcellular location">
    <subcellularLocation>
        <location evidence="1">Nucleus</location>
    </subcellularLocation>
</comment>
<organism evidence="13 14">
    <name type="scientific">Lachnellula occidentalis</name>
    <dbReference type="NCBI Taxonomy" id="215460"/>
    <lineage>
        <taxon>Eukaryota</taxon>
        <taxon>Fungi</taxon>
        <taxon>Dikarya</taxon>
        <taxon>Ascomycota</taxon>
        <taxon>Pezizomycotina</taxon>
        <taxon>Leotiomycetes</taxon>
        <taxon>Helotiales</taxon>
        <taxon>Lachnaceae</taxon>
        <taxon>Lachnellula</taxon>
    </lineage>
</organism>
<evidence type="ECO:0000256" key="7">
    <source>
        <dbReference type="ARBA" id="ARBA00023242"/>
    </source>
</evidence>
<comment type="similarity">
    <text evidence="2">Belongs to the DNA2/NAM7 helicase family.</text>
</comment>
<dbReference type="SUPFAM" id="SSF52540">
    <property type="entry name" value="P-loop containing nucleoside triphosphate hydrolases"/>
    <property type="match status" value="1"/>
</dbReference>
<dbReference type="InterPro" id="IPR027417">
    <property type="entry name" value="P-loop_NTPase"/>
</dbReference>
<feature type="compositionally biased region" description="Polar residues" evidence="8">
    <location>
        <begin position="914"/>
        <end position="924"/>
    </location>
</feature>
<dbReference type="FunFam" id="3.40.50.300:FF:001152">
    <property type="entry name" value="tRNA-splicing endonuclease, putative"/>
    <property type="match status" value="1"/>
</dbReference>
<feature type="compositionally biased region" description="Low complexity" evidence="8">
    <location>
        <begin position="1862"/>
        <end position="1873"/>
    </location>
</feature>
<feature type="compositionally biased region" description="Low complexity" evidence="8">
    <location>
        <begin position="1930"/>
        <end position="1941"/>
    </location>
</feature>
<feature type="region of interest" description="Disordered" evidence="8">
    <location>
        <begin position="1839"/>
        <end position="2021"/>
    </location>
</feature>
<protein>
    <submittedName>
        <fullName evidence="13">Putative ATP-dependent helicase</fullName>
    </submittedName>
</protein>
<keyword evidence="3" id="KW-0547">Nucleotide-binding</keyword>
<evidence type="ECO:0000259" key="12">
    <source>
        <dbReference type="Pfam" id="PF23576"/>
    </source>
</evidence>
<feature type="region of interest" description="Disordered" evidence="8">
    <location>
        <begin position="1503"/>
        <end position="1523"/>
    </location>
</feature>
<reference evidence="13 14" key="1">
    <citation type="submission" date="2018-05" db="EMBL/GenBank/DDBJ databases">
        <title>Genome sequencing and assembly of the regulated plant pathogen Lachnellula willkommii and related sister species for the development of diagnostic species identification markers.</title>
        <authorList>
            <person name="Giroux E."/>
            <person name="Bilodeau G."/>
        </authorList>
    </citation>
    <scope>NUCLEOTIDE SEQUENCE [LARGE SCALE GENOMIC DNA]</scope>
    <source>
        <strain evidence="13 14">CBS 160.35</strain>
    </source>
</reference>
<keyword evidence="5 13" id="KW-0347">Helicase</keyword>
<dbReference type="InterPro" id="IPR047187">
    <property type="entry name" value="SF1_C_Upf1"/>
</dbReference>
<evidence type="ECO:0000256" key="3">
    <source>
        <dbReference type="ARBA" id="ARBA00022741"/>
    </source>
</evidence>
<evidence type="ECO:0000259" key="9">
    <source>
        <dbReference type="Pfam" id="PF12726"/>
    </source>
</evidence>
<evidence type="ECO:0000256" key="1">
    <source>
        <dbReference type="ARBA" id="ARBA00004123"/>
    </source>
</evidence>
<dbReference type="OrthoDB" id="6513042at2759"/>
<feature type="compositionally biased region" description="Basic and acidic residues" evidence="8">
    <location>
        <begin position="963"/>
        <end position="987"/>
    </location>
</feature>
<evidence type="ECO:0000256" key="8">
    <source>
        <dbReference type="SAM" id="MobiDB-lite"/>
    </source>
</evidence>
<dbReference type="GO" id="GO:0005694">
    <property type="term" value="C:chromosome"/>
    <property type="evidence" value="ECO:0007669"/>
    <property type="project" value="UniProtKB-ARBA"/>
</dbReference>
<evidence type="ECO:0000313" key="13">
    <source>
        <dbReference type="EMBL" id="TVY49683.1"/>
    </source>
</evidence>
<evidence type="ECO:0000256" key="6">
    <source>
        <dbReference type="ARBA" id="ARBA00022840"/>
    </source>
</evidence>
<dbReference type="InterPro" id="IPR041679">
    <property type="entry name" value="DNA2/NAM7-like_C"/>
</dbReference>
<feature type="compositionally biased region" description="Basic and acidic residues" evidence="8">
    <location>
        <begin position="925"/>
        <end position="935"/>
    </location>
</feature>
<dbReference type="Pfam" id="PF23576">
    <property type="entry name" value="SEN1_barrel"/>
    <property type="match status" value="1"/>
</dbReference>
<dbReference type="PANTHER" id="PTHR10887">
    <property type="entry name" value="DNA2/NAM7 HELICASE FAMILY"/>
    <property type="match status" value="1"/>
</dbReference>
<dbReference type="FunFam" id="3.40.50.300:FF:000326">
    <property type="entry name" value="P-loop containing nucleoside triphosphate hydrolase"/>
    <property type="match status" value="1"/>
</dbReference>
<dbReference type="Pfam" id="PF13087">
    <property type="entry name" value="AAA_12"/>
    <property type="match status" value="1"/>
</dbReference>
<feature type="compositionally biased region" description="Polar residues" evidence="8">
    <location>
        <begin position="1895"/>
        <end position="1906"/>
    </location>
</feature>
<feature type="domain" description="DNA2/NAM7 helicase-like C-terminal" evidence="11">
    <location>
        <begin position="1611"/>
        <end position="1806"/>
    </location>
</feature>
<feature type="domain" description="DNA2/NAM7 helicase helicase" evidence="10">
    <location>
        <begin position="1310"/>
        <end position="1604"/>
    </location>
</feature>
<dbReference type="Gene3D" id="3.40.50.300">
    <property type="entry name" value="P-loop containing nucleotide triphosphate hydrolases"/>
    <property type="match status" value="2"/>
</dbReference>
<keyword evidence="4" id="KW-0378">Hydrolase</keyword>
<dbReference type="EMBL" id="QGMI01000007">
    <property type="protein sequence ID" value="TVY49683.1"/>
    <property type="molecule type" value="Genomic_DNA"/>
</dbReference>
<dbReference type="PANTHER" id="PTHR10887:SF495">
    <property type="entry name" value="HELICASE SENATAXIN ISOFORM X1-RELATED"/>
    <property type="match status" value="1"/>
</dbReference>
<dbReference type="GO" id="GO:0006369">
    <property type="term" value="P:termination of RNA polymerase II transcription"/>
    <property type="evidence" value="ECO:0007669"/>
    <property type="project" value="TreeGrafter"/>
</dbReference>
<keyword evidence="6" id="KW-0067">ATP-binding</keyword>
<dbReference type="GO" id="GO:0005524">
    <property type="term" value="F:ATP binding"/>
    <property type="evidence" value="ECO:0007669"/>
    <property type="project" value="UniProtKB-KW"/>
</dbReference>
<evidence type="ECO:0000259" key="11">
    <source>
        <dbReference type="Pfam" id="PF13087"/>
    </source>
</evidence>
<dbReference type="GO" id="GO:0001147">
    <property type="term" value="F:transcription termination site sequence-specific DNA binding"/>
    <property type="evidence" value="ECO:0007669"/>
    <property type="project" value="TreeGrafter"/>
</dbReference>
<sequence>MRDVAEIEDELHALRRYDYAPFLALLKADILSYSQLKGFPAEAHWFCPKRSDDDDIDYGHPDEAEEDMSPETKHEAIQAAKERHDVAYKYSLVLGMDVTPEQEDYRENLDNMLKSCDQCVYNWHMGRKAYLRQLSQDLDDDQVAELSSRIRIIDFKRINAGLSLGKKLLAEVEPAQRTQSFLISKDPTALMALYEALCCVDFHKSEEELSRHFNFVFAQIQTRKVLRLGDTLPAMARFLFQKDTVRLRFATTAWQKMKDPLTRESFDWVVHDVLSEAISSLFEPTATQGDRQRFWQGLLLMLEKMDKNLITHSLRGMEVQPDVYHLGFQHLSTDSAEVAEQVMEAYCQLLQKAPKDFWSAMSDASPTVVADRIFQSPGFEKILADNQSLENYEQCPAISWIPDFMKSLTPIHQFDACRTLLQTLLGRISSNNTQRYTKEAKVTCCRAGLEALRATLNTFNSSDYKINPSTSLLVINDILGLVDEYKSIILTCADMEDNTQLELKEVGLQVVRDALTLDCKAMAAEFFALQDGTTIQRGVRSHSQPIWQSVLDSFRPGNIDLAKSIIVPTSLLTGLDELLPENKKKPNMPKDHIQYNKDFHQLMDNISRVFQRLSDFKASDASQLYKNPATARPLFGALLSADQGVYEATVEVIKSVSCHLNKQEAISDVLEKAFVPMLNSLTYAATKVTRAKTFSPAPYLIKTGRDVLKALSGNTGVLRTRSFSTVEHNAIMTWWTQQWRALDMIFSTTEAWSPRVNQDTQYLQEFCRDGMEYAEALFDQYSIFASALQDASPDGEESSAKSKSVTPQIRKVLEIVCQNVNGLTGLLRLRDAYLISVITSLLAKLLRSLGEYDLEIDEYASDFINSACKRDTEKGYRRTNLTSQQKAELQRTLYEHQGVEVVEKPIQTQTVKRQGTIDGWSQSADGRKFEPKLPQRGESLTLASHSDKSRAILKQMQAQSTKEAVKKDQSNSAFREARRKADEDRKRQNANAAAKAKALREPVGVRGEGSGMKDIVGALGKDHAPTRSEIMVGSSDEDSDDDDEDEVGALIKAGKGTSKIVLEYEESRRRALQQHKGPIRKTKVQRSAKDLRARVEPNMDGLYIEILNWEIFHRGDDPPSQNECRRIDDSYLDLNLYKNTFAPLLISEVWRSFVTAKEESNFKSIEITVLNRLSVDKFMEVSVKMPMTTNRDLKFAERDIVLLSQSRNPMTDEKAPHSLARVNRTTRKKDIIEITFRVSRNIDPGFLQLLSPQGKIYAVKIADMTTTQREFAALSSLQYYDLCFEVLEAKPSPLQVYAPERISSTSNKYNLNKGQAQAILSATDNDGFTLIQGPPGSGKTKTIVAMVGSLLTPILKQQRLDQTKIQAPVPGKAPVSINPTKKLLICAPSNAAVDELVIRLKEGIQPLDAPRQKINVIRIGRSDAISSSVKDVMLDELVTRKLEGTNGEKGKLMQDRDKLHQDAAQIKEQLNALRPQMDEARKNADKSTELQLQRQFDGLKRNQAHIGSRIDADKESGNTMGRQNEINRRKFQQEIIDGAHVLCATLSGSGHDMFRNLNVEFETVIIDEAAQCIELSALIPLKYGCSRCILVGDPEQLPPTVLSRSAQSFGYEQSLFVRMQKNHPKDVHLLDTQYRMHPEISKFPSQQFYNGRLVDGENMANLRKQPWHASTILGPYRFFDVKGQQTQGSGHSFINIPELNAAIGLYQRLKADYRTYDFSGKIGIIATYKAQLNELKARFASKFGEGIFEEIEFNTTDAFQGREREIIIFSCVRASITKGIGFLKDIRRMNVGLTRAKSSLWVLGDSRALKQGEFWNRLIEDSKARDRYTEGDVMALLSRPTSRVSSQHRAPGHPVNNRGGQSMASSSTAMSHTKQQQAKTEVEDDDVEMVDAPSATVSREPSSGSDSMMPAGPDPNSTRSRHIKQERAELLSSRASSEVSSNLGKRPREAVKEEEAPAKKPHSTMTDSGSALDAAYRAQQQKKPSSMGARPPQPPLGLVAPPRKKKAPADPFIKRKPPKRP</sequence>
<dbReference type="InterPro" id="IPR041677">
    <property type="entry name" value="DNA2/NAM7_AAA_11"/>
</dbReference>
<dbReference type="Proteomes" id="UP000443090">
    <property type="component" value="Unassembled WGS sequence"/>
</dbReference>
<feature type="domain" description="Helicase Sen1 N-terminal" evidence="9">
    <location>
        <begin position="106"/>
        <end position="839"/>
    </location>
</feature>
<dbReference type="GO" id="GO:0016604">
    <property type="term" value="C:nuclear body"/>
    <property type="evidence" value="ECO:0007669"/>
    <property type="project" value="TreeGrafter"/>
</dbReference>
<feature type="region of interest" description="Disordered" evidence="8">
    <location>
        <begin position="914"/>
        <end position="1044"/>
    </location>
</feature>
<feature type="compositionally biased region" description="Basic and acidic residues" evidence="8">
    <location>
        <begin position="1946"/>
        <end position="1958"/>
    </location>
</feature>
<evidence type="ECO:0000313" key="14">
    <source>
        <dbReference type="Proteomes" id="UP000443090"/>
    </source>
</evidence>
<dbReference type="Pfam" id="PF12726">
    <property type="entry name" value="SEN1_N"/>
    <property type="match status" value="1"/>
</dbReference>
<evidence type="ECO:0000256" key="4">
    <source>
        <dbReference type="ARBA" id="ARBA00022801"/>
    </source>
</evidence>
<dbReference type="InterPro" id="IPR024481">
    <property type="entry name" value="Helicase_Sen1_N"/>
</dbReference>
<feature type="domain" description="Helicase SEN1 beta-barrel" evidence="12">
    <location>
        <begin position="1161"/>
        <end position="1261"/>
    </location>
</feature>
<dbReference type="CDD" id="cd18808">
    <property type="entry name" value="SF1_C_Upf1"/>
    <property type="match status" value="1"/>
</dbReference>
<dbReference type="InterPro" id="IPR056474">
    <property type="entry name" value="SEN1_barrel"/>
</dbReference>
<keyword evidence="14" id="KW-1185">Reference proteome</keyword>
<dbReference type="CDD" id="cd18042">
    <property type="entry name" value="DEXXQc_SETX"/>
    <property type="match status" value="1"/>
</dbReference>
<dbReference type="Pfam" id="PF13086">
    <property type="entry name" value="AAA_11"/>
    <property type="match status" value="1"/>
</dbReference>
<proteinExistence type="inferred from homology"/>
<evidence type="ECO:0000256" key="5">
    <source>
        <dbReference type="ARBA" id="ARBA00022806"/>
    </source>
</evidence>
<dbReference type="GO" id="GO:0016787">
    <property type="term" value="F:hydrolase activity"/>
    <property type="evidence" value="ECO:0007669"/>
    <property type="project" value="UniProtKB-KW"/>
</dbReference>
<feature type="compositionally biased region" description="Polar residues" evidence="8">
    <location>
        <begin position="1839"/>
        <end position="1848"/>
    </location>
</feature>
<accession>A0A8H8S7S5</accession>
<evidence type="ECO:0000256" key="2">
    <source>
        <dbReference type="ARBA" id="ARBA00007913"/>
    </source>
</evidence>
<feature type="compositionally biased region" description="Acidic residues" evidence="8">
    <location>
        <begin position="1035"/>
        <end position="1044"/>
    </location>
</feature>